<keyword evidence="3 6" id="KW-0812">Transmembrane</keyword>
<name>A0A1Q2MF93_9BACT</name>
<dbReference type="GO" id="GO:0005886">
    <property type="term" value="C:plasma membrane"/>
    <property type="evidence" value="ECO:0007669"/>
    <property type="project" value="UniProtKB-SubCell"/>
</dbReference>
<dbReference type="RefSeq" id="WP_146683550.1">
    <property type="nucleotide sequence ID" value="NZ_CP019646.1"/>
</dbReference>
<dbReference type="KEGG" id="pbas:SMSP2_01739"/>
<keyword evidence="5 6" id="KW-0472">Membrane</keyword>
<gene>
    <name evidence="8" type="ORF">SMSP2_01739</name>
</gene>
<dbReference type="AlphaFoldDB" id="A0A1Q2MF93"/>
<evidence type="ECO:0000256" key="4">
    <source>
        <dbReference type="ARBA" id="ARBA00022989"/>
    </source>
</evidence>
<feature type="transmembrane region" description="Helical" evidence="6">
    <location>
        <begin position="193"/>
        <end position="211"/>
    </location>
</feature>
<sequence>MAAKYTISKIFKIINAYAACILAGLVYSAAIKYFVYPSQVIMTGTEGISIATSYYFENQKLFIWLYLIFQAILIIFAFCKIGARFAIRTMIVIGTVVGMLAVLPDYQFASPEPQNERIILVIFGGILAGLAKAIAFRYGASTGDEDIPSAYLSMKYLKPVGNIAVIAAVMSTLFGLILAFVKTWQIEPVINTLMYTTIYIFMSSETLNNFYRKFKLVLVNIITRNPNRIGEDIRAMLPHRTFTREQGIGGYSDANVNILRAIVTQEELPDVIKVIEKADKTAFFFYNDIEGVSKHYYISPIR</sequence>
<dbReference type="InterPro" id="IPR015867">
    <property type="entry name" value="N-reg_PII/ATP_PRibTrfase_C"/>
</dbReference>
<dbReference type="Gene3D" id="3.30.70.120">
    <property type="match status" value="1"/>
</dbReference>
<feature type="transmembrane region" description="Helical" evidence="6">
    <location>
        <begin position="12"/>
        <end position="35"/>
    </location>
</feature>
<dbReference type="PANTHER" id="PTHR33545">
    <property type="entry name" value="UPF0750 MEMBRANE PROTEIN YITT-RELATED"/>
    <property type="match status" value="1"/>
</dbReference>
<evidence type="ECO:0000256" key="6">
    <source>
        <dbReference type="SAM" id="Phobius"/>
    </source>
</evidence>
<evidence type="ECO:0000259" key="7">
    <source>
        <dbReference type="Pfam" id="PF10035"/>
    </source>
</evidence>
<evidence type="ECO:0000256" key="1">
    <source>
        <dbReference type="ARBA" id="ARBA00004651"/>
    </source>
</evidence>
<dbReference type="STRING" id="1851148.SMSP2_01739"/>
<feature type="transmembrane region" description="Helical" evidence="6">
    <location>
        <begin position="61"/>
        <end position="78"/>
    </location>
</feature>
<dbReference type="InterPro" id="IPR019264">
    <property type="entry name" value="DUF2179"/>
</dbReference>
<evidence type="ECO:0000313" key="8">
    <source>
        <dbReference type="EMBL" id="AQQ71366.1"/>
    </source>
</evidence>
<dbReference type="Pfam" id="PF02588">
    <property type="entry name" value="YitT_membrane"/>
    <property type="match status" value="1"/>
</dbReference>
<evidence type="ECO:0000313" key="9">
    <source>
        <dbReference type="Proteomes" id="UP000188181"/>
    </source>
</evidence>
<evidence type="ECO:0000256" key="2">
    <source>
        <dbReference type="ARBA" id="ARBA00022475"/>
    </source>
</evidence>
<organism evidence="8 9">
    <name type="scientific">Limihaloglobus sulfuriphilus</name>
    <dbReference type="NCBI Taxonomy" id="1851148"/>
    <lineage>
        <taxon>Bacteria</taxon>
        <taxon>Pseudomonadati</taxon>
        <taxon>Planctomycetota</taxon>
        <taxon>Phycisphaerae</taxon>
        <taxon>Sedimentisphaerales</taxon>
        <taxon>Sedimentisphaeraceae</taxon>
        <taxon>Limihaloglobus</taxon>
    </lineage>
</organism>
<reference evidence="9" key="1">
    <citation type="submission" date="2017-02" db="EMBL/GenBank/DDBJ databases">
        <title>Comparative genomics and description of representatives of a novel lineage of planctomycetes thriving in anoxic sediments.</title>
        <authorList>
            <person name="Spring S."/>
            <person name="Bunk B."/>
            <person name="Sproer C."/>
        </authorList>
    </citation>
    <scope>NUCLEOTIDE SEQUENCE [LARGE SCALE GENOMIC DNA]</scope>
    <source>
        <strain evidence="9">SM-Chi-D1</strain>
    </source>
</reference>
<keyword evidence="2" id="KW-1003">Cell membrane</keyword>
<proteinExistence type="predicted"/>
<feature type="transmembrane region" description="Helical" evidence="6">
    <location>
        <begin position="160"/>
        <end position="181"/>
    </location>
</feature>
<feature type="domain" description="DUF2179" evidence="7">
    <location>
        <begin position="241"/>
        <end position="292"/>
    </location>
</feature>
<feature type="transmembrane region" description="Helical" evidence="6">
    <location>
        <begin position="85"/>
        <end position="106"/>
    </location>
</feature>
<dbReference type="EMBL" id="CP019646">
    <property type="protein sequence ID" value="AQQ71366.1"/>
    <property type="molecule type" value="Genomic_DNA"/>
</dbReference>
<evidence type="ECO:0000256" key="5">
    <source>
        <dbReference type="ARBA" id="ARBA00023136"/>
    </source>
</evidence>
<dbReference type="InterPro" id="IPR003740">
    <property type="entry name" value="YitT"/>
</dbReference>
<accession>A0A1Q2MF93</accession>
<protein>
    <recommendedName>
        <fullName evidence="7">DUF2179 domain-containing protein</fullName>
    </recommendedName>
</protein>
<comment type="subcellular location">
    <subcellularLocation>
        <location evidence="1">Cell membrane</location>
        <topology evidence="1">Multi-pass membrane protein</topology>
    </subcellularLocation>
</comment>
<feature type="transmembrane region" description="Helical" evidence="6">
    <location>
        <begin position="118"/>
        <end position="139"/>
    </location>
</feature>
<keyword evidence="4 6" id="KW-1133">Transmembrane helix</keyword>
<dbReference type="Pfam" id="PF10035">
    <property type="entry name" value="DUF2179"/>
    <property type="match status" value="1"/>
</dbReference>
<dbReference type="OrthoDB" id="252514at2"/>
<dbReference type="Proteomes" id="UP000188181">
    <property type="component" value="Chromosome"/>
</dbReference>
<evidence type="ECO:0000256" key="3">
    <source>
        <dbReference type="ARBA" id="ARBA00022692"/>
    </source>
</evidence>
<dbReference type="PANTHER" id="PTHR33545:SF5">
    <property type="entry name" value="UPF0750 MEMBRANE PROTEIN YITT"/>
    <property type="match status" value="1"/>
</dbReference>
<keyword evidence="9" id="KW-1185">Reference proteome</keyword>
<dbReference type="InterPro" id="IPR051461">
    <property type="entry name" value="UPF0750_membrane"/>
</dbReference>